<dbReference type="InterPro" id="IPR000847">
    <property type="entry name" value="LysR_HTH_N"/>
</dbReference>
<dbReference type="Pfam" id="PF00126">
    <property type="entry name" value="HTH_1"/>
    <property type="match status" value="1"/>
</dbReference>
<dbReference type="InterPro" id="IPR036390">
    <property type="entry name" value="WH_DNA-bd_sf"/>
</dbReference>
<gene>
    <name evidence="6" type="ORF">NS331_11515</name>
</gene>
<dbReference type="RefSeq" id="WP_058642132.1">
    <property type="nucleotide sequence ID" value="NZ_LDSL01000066.1"/>
</dbReference>
<dbReference type="GO" id="GO:0003677">
    <property type="term" value="F:DNA binding"/>
    <property type="evidence" value="ECO:0007669"/>
    <property type="project" value="UniProtKB-KW"/>
</dbReference>
<dbReference type="PANTHER" id="PTHR30118">
    <property type="entry name" value="HTH-TYPE TRANSCRIPTIONAL REGULATOR LEUO-RELATED"/>
    <property type="match status" value="1"/>
</dbReference>
<protein>
    <submittedName>
        <fullName evidence="6">LysR family transcriptional regulator</fullName>
    </submittedName>
</protein>
<feature type="domain" description="HTH lysR-type" evidence="5">
    <location>
        <begin position="6"/>
        <end position="63"/>
    </location>
</feature>
<dbReference type="Gene3D" id="3.40.190.10">
    <property type="entry name" value="Periplasmic binding protein-like II"/>
    <property type="match status" value="2"/>
</dbReference>
<keyword evidence="7" id="KW-1185">Reference proteome</keyword>
<dbReference type="EMBL" id="LDSL01000066">
    <property type="protein sequence ID" value="KTT21716.1"/>
    <property type="molecule type" value="Genomic_DNA"/>
</dbReference>
<keyword evidence="2" id="KW-0805">Transcription regulation</keyword>
<sequence length="314" mass="35212">MNLRKLDLNLLVVFNQMLLDRSVSMAAERLGLSQPAVSNALKRLRILLQDDLFLRTSRGMEPTPYALHLAEPVVYALNALQSALSHRDVFDPETSRRTFNLALTDIGEIYFMPLLMNALAQRAPHVQISTVRPHAGNLKEDMEAGTVDLAAGPLPDLQTGFFQTRLLRHRYVCMFRRNHPVARAPMTLAQFSALDHVGVHSANTGHADIDALMDRAGVRRRMRLRVPHFVAVGPILQSTDLIATVPERFSERIADAFGLVSTPHPVRLPDIAINLFWHAKFNRDPANLWLRQLMVELFVDAAPRKRARAAVSCG</sequence>
<dbReference type="Pfam" id="PF03466">
    <property type="entry name" value="LysR_substrate"/>
    <property type="match status" value="1"/>
</dbReference>
<dbReference type="PANTHER" id="PTHR30118:SF15">
    <property type="entry name" value="TRANSCRIPTIONAL REGULATORY PROTEIN"/>
    <property type="match status" value="1"/>
</dbReference>
<evidence type="ECO:0000313" key="7">
    <source>
        <dbReference type="Proteomes" id="UP000072741"/>
    </source>
</evidence>
<dbReference type="InterPro" id="IPR005119">
    <property type="entry name" value="LysR_subst-bd"/>
</dbReference>
<dbReference type="InterPro" id="IPR050389">
    <property type="entry name" value="LysR-type_TF"/>
</dbReference>
<keyword evidence="4" id="KW-0804">Transcription</keyword>
<dbReference type="OrthoDB" id="8583877at2"/>
<evidence type="ECO:0000256" key="1">
    <source>
        <dbReference type="ARBA" id="ARBA00009437"/>
    </source>
</evidence>
<name>A0A147GW22_9BURK</name>
<evidence type="ECO:0000256" key="2">
    <source>
        <dbReference type="ARBA" id="ARBA00023015"/>
    </source>
</evidence>
<dbReference type="CDD" id="cd08459">
    <property type="entry name" value="PBP2_DntR_NahR_LinR_like"/>
    <property type="match status" value="1"/>
</dbReference>
<dbReference type="InterPro" id="IPR036388">
    <property type="entry name" value="WH-like_DNA-bd_sf"/>
</dbReference>
<comment type="similarity">
    <text evidence="1">Belongs to the LysR transcriptional regulatory family.</text>
</comment>
<reference evidence="6 7" key="1">
    <citation type="journal article" date="2016" name="Front. Microbiol.">
        <title>Genomic Resource of Rice Seed Associated Bacteria.</title>
        <authorList>
            <person name="Midha S."/>
            <person name="Bansal K."/>
            <person name="Sharma S."/>
            <person name="Kumar N."/>
            <person name="Patil P.P."/>
            <person name="Chaudhry V."/>
            <person name="Patil P.B."/>
        </authorList>
    </citation>
    <scope>NUCLEOTIDE SEQUENCE [LARGE SCALE GENOMIC DNA]</scope>
    <source>
        <strain evidence="6 7">NS331</strain>
    </source>
</reference>
<comment type="caution">
    <text evidence="6">The sequence shown here is derived from an EMBL/GenBank/DDBJ whole genome shotgun (WGS) entry which is preliminary data.</text>
</comment>
<evidence type="ECO:0000313" key="6">
    <source>
        <dbReference type="EMBL" id="KTT21716.1"/>
    </source>
</evidence>
<evidence type="ECO:0000256" key="3">
    <source>
        <dbReference type="ARBA" id="ARBA00023125"/>
    </source>
</evidence>
<keyword evidence="3" id="KW-0238">DNA-binding</keyword>
<dbReference type="SUPFAM" id="SSF53850">
    <property type="entry name" value="Periplasmic binding protein-like II"/>
    <property type="match status" value="1"/>
</dbReference>
<accession>A0A147GW22</accession>
<dbReference type="PROSITE" id="PS50931">
    <property type="entry name" value="HTH_LYSR"/>
    <property type="match status" value="1"/>
</dbReference>
<dbReference type="AlphaFoldDB" id="A0A147GW22"/>
<dbReference type="GO" id="GO:0003700">
    <property type="term" value="F:DNA-binding transcription factor activity"/>
    <property type="evidence" value="ECO:0007669"/>
    <property type="project" value="InterPro"/>
</dbReference>
<evidence type="ECO:0000256" key="4">
    <source>
        <dbReference type="ARBA" id="ARBA00023163"/>
    </source>
</evidence>
<dbReference type="PATRIC" id="fig|433924.3.peg.4319"/>
<dbReference type="PRINTS" id="PR00039">
    <property type="entry name" value="HTHLYSR"/>
</dbReference>
<organism evidence="6 7">
    <name type="scientific">Pseudacidovorax intermedius</name>
    <dbReference type="NCBI Taxonomy" id="433924"/>
    <lineage>
        <taxon>Bacteria</taxon>
        <taxon>Pseudomonadati</taxon>
        <taxon>Pseudomonadota</taxon>
        <taxon>Betaproteobacteria</taxon>
        <taxon>Burkholderiales</taxon>
        <taxon>Comamonadaceae</taxon>
        <taxon>Pseudacidovorax</taxon>
    </lineage>
</organism>
<dbReference type="Gene3D" id="1.10.10.10">
    <property type="entry name" value="Winged helix-like DNA-binding domain superfamily/Winged helix DNA-binding domain"/>
    <property type="match status" value="1"/>
</dbReference>
<dbReference type="Proteomes" id="UP000072741">
    <property type="component" value="Unassembled WGS sequence"/>
</dbReference>
<dbReference type="SUPFAM" id="SSF46785">
    <property type="entry name" value="Winged helix' DNA-binding domain"/>
    <property type="match status" value="1"/>
</dbReference>
<proteinExistence type="inferred from homology"/>
<evidence type="ECO:0000259" key="5">
    <source>
        <dbReference type="PROSITE" id="PS50931"/>
    </source>
</evidence>